<feature type="region of interest" description="Disordered" evidence="1">
    <location>
        <begin position="46"/>
        <end position="67"/>
    </location>
</feature>
<feature type="compositionally biased region" description="Basic and acidic residues" evidence="1">
    <location>
        <begin position="8"/>
        <end position="23"/>
    </location>
</feature>
<evidence type="ECO:0000313" key="2">
    <source>
        <dbReference type="EMBL" id="URE24338.1"/>
    </source>
</evidence>
<name>A0A9E7KKI7_9LILI</name>
<protein>
    <submittedName>
        <fullName evidence="2">Uncharacterized protein</fullName>
    </submittedName>
</protein>
<reference evidence="2" key="1">
    <citation type="submission" date="2022-05" db="EMBL/GenBank/DDBJ databases">
        <title>The Musa troglodytarum L. genome provides insights into the mechanism of non-climacteric behaviour and enrichment of carotenoids.</title>
        <authorList>
            <person name="Wang J."/>
        </authorList>
    </citation>
    <scope>NUCLEOTIDE SEQUENCE</scope>
    <source>
        <tissue evidence="2">Leaf</tissue>
    </source>
</reference>
<accession>A0A9E7KKI7</accession>
<dbReference type="AlphaFoldDB" id="A0A9E7KKI7"/>
<proteinExistence type="predicted"/>
<feature type="region of interest" description="Disordered" evidence="1">
    <location>
        <begin position="1"/>
        <end position="23"/>
    </location>
</feature>
<dbReference type="EMBL" id="CP097510">
    <property type="protein sequence ID" value="URE24338.1"/>
    <property type="molecule type" value="Genomic_DNA"/>
</dbReference>
<feature type="compositionally biased region" description="Basic and acidic residues" evidence="1">
    <location>
        <begin position="46"/>
        <end position="56"/>
    </location>
</feature>
<sequence>MEMTQSEIEIRNKVDSRLDQSETKMEVTQSEIELYDKIDSHLDESEVEMKVTERGTSDSTTIPPEKMMTNLPTILEAGEEAELVPTIDDNTVDVSDGEFELLGYKYTCVCGTMK</sequence>
<evidence type="ECO:0000313" key="3">
    <source>
        <dbReference type="Proteomes" id="UP001055439"/>
    </source>
</evidence>
<keyword evidence="3" id="KW-1185">Reference proteome</keyword>
<dbReference type="Proteomes" id="UP001055439">
    <property type="component" value="Chromosome 8"/>
</dbReference>
<evidence type="ECO:0000256" key="1">
    <source>
        <dbReference type="SAM" id="MobiDB-lite"/>
    </source>
</evidence>
<gene>
    <name evidence="2" type="ORF">MUK42_36788</name>
</gene>
<organism evidence="2 3">
    <name type="scientific">Musa troglodytarum</name>
    <name type="common">fe'i banana</name>
    <dbReference type="NCBI Taxonomy" id="320322"/>
    <lineage>
        <taxon>Eukaryota</taxon>
        <taxon>Viridiplantae</taxon>
        <taxon>Streptophyta</taxon>
        <taxon>Embryophyta</taxon>
        <taxon>Tracheophyta</taxon>
        <taxon>Spermatophyta</taxon>
        <taxon>Magnoliopsida</taxon>
        <taxon>Liliopsida</taxon>
        <taxon>Zingiberales</taxon>
        <taxon>Musaceae</taxon>
        <taxon>Musa</taxon>
    </lineage>
</organism>